<proteinExistence type="predicted"/>
<keyword evidence="1" id="KW-1133">Transmembrane helix</keyword>
<organism evidence="2 3">
    <name type="scientific">Xenorhabdus cabanillasii JM26</name>
    <dbReference type="NCBI Taxonomy" id="1427517"/>
    <lineage>
        <taxon>Bacteria</taxon>
        <taxon>Pseudomonadati</taxon>
        <taxon>Pseudomonadota</taxon>
        <taxon>Gammaproteobacteria</taxon>
        <taxon>Enterobacterales</taxon>
        <taxon>Morganellaceae</taxon>
        <taxon>Xenorhabdus</taxon>
    </lineage>
</organism>
<keyword evidence="1" id="KW-0812">Transmembrane</keyword>
<comment type="caution">
    <text evidence="2">The sequence shown here is derived from an EMBL/GenBank/DDBJ whole genome shotgun (WGS) entry which is preliminary data.</text>
</comment>
<feature type="transmembrane region" description="Helical" evidence="1">
    <location>
        <begin position="98"/>
        <end position="115"/>
    </location>
</feature>
<dbReference type="Proteomes" id="UP000019197">
    <property type="component" value="Unassembled WGS sequence"/>
</dbReference>
<sequence>MSNPLCSLTNYFVKQNLGAYLLRNDIYLRFRNPLFNSLFGRILSRKFGITQPKERRIFKMTININSDISDKCPWQTRIDYLSQKIFALQQRLRYMEPSRFIVFISLLGLVYHLWQQSERELYLWLTVTGGVSLFVALVFLHHHMQEQLQNYRTLIILNKESLERINRNFSALALCPVHVAGHFSEQDRALNIV</sequence>
<name>W1INK0_9GAMM</name>
<protein>
    <submittedName>
        <fullName evidence="2">Uncharacterized protein</fullName>
    </submittedName>
</protein>
<keyword evidence="1" id="KW-0472">Membrane</keyword>
<evidence type="ECO:0000313" key="2">
    <source>
        <dbReference type="EMBL" id="CDL79216.1"/>
    </source>
</evidence>
<dbReference type="AlphaFoldDB" id="W1INK0"/>
<evidence type="ECO:0000256" key="1">
    <source>
        <dbReference type="SAM" id="Phobius"/>
    </source>
</evidence>
<feature type="transmembrane region" description="Helical" evidence="1">
    <location>
        <begin position="121"/>
        <end position="140"/>
    </location>
</feature>
<evidence type="ECO:0000313" key="3">
    <source>
        <dbReference type="Proteomes" id="UP000019197"/>
    </source>
</evidence>
<dbReference type="EMBL" id="CBXE010000009">
    <property type="protein sequence ID" value="CDL79216.1"/>
    <property type="molecule type" value="Genomic_DNA"/>
</dbReference>
<gene>
    <name evidence="2" type="ORF">XCR1_1060067</name>
</gene>
<reference evidence="2 3" key="1">
    <citation type="submission" date="2013-11" db="EMBL/GenBank/DDBJ databases">
        <title>Draft genome sequence and annotation of the entomopathogenic bacterium, Xenorhabdus cabanillasi strain JM26.</title>
        <authorList>
            <person name="Gualtieri M."/>
            <person name="Ogier J.C."/>
            <person name="Pages S."/>
            <person name="Givaudan A."/>
            <person name="Gaudriault S."/>
        </authorList>
    </citation>
    <scope>NUCLEOTIDE SEQUENCE [LARGE SCALE GENOMIC DNA]</scope>
    <source>
        <strain evidence="2 3">JM26</strain>
    </source>
</reference>
<accession>W1INK0</accession>